<organism evidence="8 9">
    <name type="scientific">Castilleja foliolosa</name>
    <dbReference type="NCBI Taxonomy" id="1961234"/>
    <lineage>
        <taxon>Eukaryota</taxon>
        <taxon>Viridiplantae</taxon>
        <taxon>Streptophyta</taxon>
        <taxon>Embryophyta</taxon>
        <taxon>Tracheophyta</taxon>
        <taxon>Spermatophyta</taxon>
        <taxon>Magnoliopsida</taxon>
        <taxon>eudicotyledons</taxon>
        <taxon>Gunneridae</taxon>
        <taxon>Pentapetalae</taxon>
        <taxon>asterids</taxon>
        <taxon>lamiids</taxon>
        <taxon>Lamiales</taxon>
        <taxon>Orobanchaceae</taxon>
        <taxon>Pedicularideae</taxon>
        <taxon>Castillejinae</taxon>
        <taxon>Castilleja</taxon>
    </lineage>
</organism>
<dbReference type="InterPro" id="IPR000109">
    <property type="entry name" value="POT_fam"/>
</dbReference>
<feature type="transmembrane region" description="Helical" evidence="7">
    <location>
        <begin position="172"/>
        <end position="191"/>
    </location>
</feature>
<proteinExistence type="inferred from homology"/>
<feature type="transmembrane region" description="Helical" evidence="7">
    <location>
        <begin position="248"/>
        <end position="268"/>
    </location>
</feature>
<dbReference type="Pfam" id="PF00854">
    <property type="entry name" value="PTR2"/>
    <property type="match status" value="1"/>
</dbReference>
<evidence type="ECO:0000256" key="4">
    <source>
        <dbReference type="ARBA" id="ARBA00022989"/>
    </source>
</evidence>
<name>A0ABD3DL71_9LAMI</name>
<dbReference type="Proteomes" id="UP001632038">
    <property type="component" value="Unassembled WGS sequence"/>
</dbReference>
<keyword evidence="5 7" id="KW-0472">Membrane</keyword>
<comment type="similarity">
    <text evidence="2">Belongs to the major facilitator superfamily. Proton-dependent oligopeptide transporter (POT/PTR) (TC 2.A.17) family.</text>
</comment>
<comment type="similarity">
    <text evidence="6">Belongs to the major facilitator superfamily. Phosphate:H(+) symporter (TC 2.A.1.9) family.</text>
</comment>
<dbReference type="SUPFAM" id="SSF103473">
    <property type="entry name" value="MFS general substrate transporter"/>
    <property type="match status" value="1"/>
</dbReference>
<keyword evidence="4 7" id="KW-1133">Transmembrane helix</keyword>
<dbReference type="Gene3D" id="1.20.1250.20">
    <property type="entry name" value="MFS general substrate transporter like domains"/>
    <property type="match status" value="1"/>
</dbReference>
<evidence type="ECO:0000313" key="8">
    <source>
        <dbReference type="EMBL" id="KAL3641839.1"/>
    </source>
</evidence>
<evidence type="ECO:0000256" key="5">
    <source>
        <dbReference type="ARBA" id="ARBA00023136"/>
    </source>
</evidence>
<evidence type="ECO:0008006" key="10">
    <source>
        <dbReference type="Google" id="ProtNLM"/>
    </source>
</evidence>
<dbReference type="PANTHER" id="PTHR11654">
    <property type="entry name" value="OLIGOPEPTIDE TRANSPORTER-RELATED"/>
    <property type="match status" value="1"/>
</dbReference>
<evidence type="ECO:0000256" key="1">
    <source>
        <dbReference type="ARBA" id="ARBA00004141"/>
    </source>
</evidence>
<comment type="caution">
    <text evidence="8">The sequence shown here is derived from an EMBL/GenBank/DDBJ whole genome shotgun (WGS) entry which is preliminary data.</text>
</comment>
<dbReference type="InterPro" id="IPR036259">
    <property type="entry name" value="MFS_trans_sf"/>
</dbReference>
<feature type="transmembrane region" description="Helical" evidence="7">
    <location>
        <begin position="79"/>
        <end position="99"/>
    </location>
</feature>
<evidence type="ECO:0000256" key="3">
    <source>
        <dbReference type="ARBA" id="ARBA00022692"/>
    </source>
</evidence>
<keyword evidence="9" id="KW-1185">Reference proteome</keyword>
<keyword evidence="3 7" id="KW-0812">Transmembrane</keyword>
<feature type="transmembrane region" description="Helical" evidence="7">
    <location>
        <begin position="120"/>
        <end position="140"/>
    </location>
</feature>
<gene>
    <name evidence="8" type="ORF">CASFOL_012654</name>
</gene>
<protein>
    <recommendedName>
        <fullName evidence="10">Protein NRT1/ PTR FAMILY 5.10-like</fullName>
    </recommendedName>
</protein>
<evidence type="ECO:0000256" key="2">
    <source>
        <dbReference type="ARBA" id="ARBA00005982"/>
    </source>
</evidence>
<evidence type="ECO:0000256" key="7">
    <source>
        <dbReference type="SAM" id="Phobius"/>
    </source>
</evidence>
<feature type="transmembrane region" description="Helical" evidence="7">
    <location>
        <begin position="37"/>
        <end position="59"/>
    </location>
</feature>
<dbReference type="EMBL" id="JAVIJP010000016">
    <property type="protein sequence ID" value="KAL3641839.1"/>
    <property type="molecule type" value="Genomic_DNA"/>
</dbReference>
<feature type="transmembrane region" description="Helical" evidence="7">
    <location>
        <begin position="203"/>
        <end position="224"/>
    </location>
</feature>
<dbReference type="GO" id="GO:0016020">
    <property type="term" value="C:membrane"/>
    <property type="evidence" value="ECO:0007669"/>
    <property type="project" value="UniProtKB-SubCell"/>
</dbReference>
<evidence type="ECO:0000313" key="9">
    <source>
        <dbReference type="Proteomes" id="UP001632038"/>
    </source>
</evidence>
<sequence>MHDHRDIVSYAKHRSLDRALLAPEEVSRNSEIEESKALIKLLPLWITSLPLALVVAQSSTLFTTQGITMDRSIGSKFDLPAASLQYTMAVTIIIFIPIYDRVFVPLARKITKIPSGITQLQRIETGLFLCTLSIVIAALVERKRLRTASVYGLSDSPEARIPMSFFWLMPQYVIFGISDVFALIGLQEVFYDQMPCGLKAVGLSVYLSIFGIGSFLSSFMIWVIQRVSSEDGQEGWFSDNTNRAHFDYFYWLLGGLNATGFLSFLYCAKSLNVNNGNRVGTIV</sequence>
<comment type="subcellular location">
    <subcellularLocation>
        <location evidence="1">Membrane</location>
        <topology evidence="1">Multi-pass membrane protein</topology>
    </subcellularLocation>
</comment>
<dbReference type="AlphaFoldDB" id="A0ABD3DL71"/>
<reference evidence="9" key="1">
    <citation type="journal article" date="2024" name="IScience">
        <title>Strigolactones Initiate the Formation of Haustorium-like Structures in Castilleja.</title>
        <authorList>
            <person name="Buerger M."/>
            <person name="Peterson D."/>
            <person name="Chory J."/>
        </authorList>
    </citation>
    <scope>NUCLEOTIDE SEQUENCE [LARGE SCALE GENOMIC DNA]</scope>
</reference>
<evidence type="ECO:0000256" key="6">
    <source>
        <dbReference type="ARBA" id="ARBA00044504"/>
    </source>
</evidence>
<accession>A0ABD3DL71</accession>